<evidence type="ECO:0000256" key="1">
    <source>
        <dbReference type="SAM" id="Coils"/>
    </source>
</evidence>
<feature type="compositionally biased region" description="Polar residues" evidence="2">
    <location>
        <begin position="249"/>
        <end position="273"/>
    </location>
</feature>
<reference evidence="3 4" key="1">
    <citation type="submission" date="2015-07" db="EMBL/GenBank/DDBJ databases">
        <title>Comparative genomics of the Sigatoka disease complex on banana suggests a link between parallel evolutionary changes in Pseudocercospora fijiensis and Pseudocercospora eumusae and increased virulence on the banana host.</title>
        <authorList>
            <person name="Chang T.-C."/>
            <person name="Salvucci A."/>
            <person name="Crous P.W."/>
            <person name="Stergiopoulos I."/>
        </authorList>
    </citation>
    <scope>NUCLEOTIDE SEQUENCE [LARGE SCALE GENOMIC DNA]</scope>
    <source>
        <strain evidence="3 4">CBS 116634</strain>
    </source>
</reference>
<feature type="compositionally biased region" description="Acidic residues" evidence="2">
    <location>
        <begin position="73"/>
        <end position="97"/>
    </location>
</feature>
<dbReference type="AlphaFoldDB" id="A0A139IHR5"/>
<feature type="region of interest" description="Disordered" evidence="2">
    <location>
        <begin position="376"/>
        <end position="495"/>
    </location>
</feature>
<protein>
    <submittedName>
        <fullName evidence="3">Uncharacterized protein</fullName>
    </submittedName>
</protein>
<feature type="compositionally biased region" description="Basic and acidic residues" evidence="2">
    <location>
        <begin position="11"/>
        <end position="32"/>
    </location>
</feature>
<feature type="compositionally biased region" description="Basic and acidic residues" evidence="2">
    <location>
        <begin position="456"/>
        <end position="472"/>
    </location>
</feature>
<feature type="compositionally biased region" description="Basic and acidic residues" evidence="2">
    <location>
        <begin position="57"/>
        <end position="72"/>
    </location>
</feature>
<feature type="compositionally biased region" description="Polar residues" evidence="2">
    <location>
        <begin position="320"/>
        <end position="330"/>
    </location>
</feature>
<dbReference type="OrthoDB" id="10488943at2759"/>
<dbReference type="EMBL" id="LFZO01000088">
    <property type="protein sequence ID" value="KXT14259.1"/>
    <property type="molecule type" value="Genomic_DNA"/>
</dbReference>
<feature type="compositionally biased region" description="Basic and acidic residues" evidence="2">
    <location>
        <begin position="179"/>
        <end position="190"/>
    </location>
</feature>
<accession>A0A139IHR5</accession>
<gene>
    <name evidence="3" type="ORF">AC579_6706</name>
</gene>
<sequence>MDTLPDTLVDDQTREHENASENIRDGEDRPADDCNLQEGEGEELKQQDSGSIDEEAKDSRSDGIERMSTQDDSREEDEVGSDDGDSNASSDYEEVDPEMGPLVANRHGGPLSGTQREYNSFVIVSSPSEADHMASDSALQVSDSQADPEPAEDRPRTPEDQVAITGVEPDFTPRTARRLRTERERGYDRRFRPKSAVIALANDTIAPPRFPRLKSQAEQQSAAEEARFNRAKASPAAISQHEDRAHPQVGSSNRADTGPSRSPSPLRSATVSQGPVEEDVQDDDIDSTAPSSAFSDDSDSDGDDDTRSDEDESDGDVQNHDSQGNQSQHGDMTASIAAAIIEPDFDIDSEILPSGEGPGTSSFFAQVGATLAVPAEDITSNPPLSPVRTEFTKLESVPEEPDASPLNPVEYYPRFADAVDSPEVSPPLSEIQSINTKGKTPLYPLQNSSRSAAPKLDNRVESCGNDKEKETGSLEEDEEDAQPQASFHEIPSKVNERARLGLQEEANSRANALEEERVAFMSSDSISAPGDLDARRQRYEEMARSYQQDRDAALQLVQELKDSLMAQMPAENIENLQLQLKHSQDQLSAANEERDRQAEKSGRYKEACENLKNAYQQKVNKFNTYIDELQDRVQSLEDESQSLKDKNAGLEHAAAQNKVADQAQKKAMFDYREINRRLHERIEKENPPDDPQGYGRELEMRSELIADLEGELQHVSADLRKQQRQHRAEIQEQRDEFAKSQLEVEVWMEQHATEYKRTLQEKDDEIEALKLQLTRATERHISENDGPAIALQPMPPERAPLVKAQARSIDAVLANESYNSKLEPLPAAPLPGVPEPKIPKSPLSPLTIAPSDPQPWQDRVRDWRQSPAWQAQREALRQRRLAEAAHEDQYHAVKRAAYAVTFEKALPEREGDRGRMEKKNRLAFYENLTLRPKQQLNFSPASSGLR</sequence>
<feature type="compositionally biased region" description="Basic and acidic residues" evidence="2">
    <location>
        <begin position="591"/>
        <end position="604"/>
    </location>
</feature>
<feature type="compositionally biased region" description="Acidic residues" evidence="2">
    <location>
        <begin position="296"/>
        <end position="315"/>
    </location>
</feature>
<feature type="compositionally biased region" description="Polar residues" evidence="2">
    <location>
        <begin position="112"/>
        <end position="128"/>
    </location>
</feature>
<feature type="region of interest" description="Disordered" evidence="2">
    <location>
        <begin position="584"/>
        <end position="604"/>
    </location>
</feature>
<evidence type="ECO:0000313" key="3">
    <source>
        <dbReference type="EMBL" id="KXT14259.1"/>
    </source>
</evidence>
<feature type="coiled-coil region" evidence="1">
    <location>
        <begin position="705"/>
        <end position="779"/>
    </location>
</feature>
<name>A0A139IHR5_9PEZI</name>
<keyword evidence="4" id="KW-1185">Reference proteome</keyword>
<proteinExistence type="predicted"/>
<comment type="caution">
    <text evidence="3">The sequence shown here is derived from an EMBL/GenBank/DDBJ whole genome shotgun (WGS) entry which is preliminary data.</text>
</comment>
<dbReference type="Proteomes" id="UP000073492">
    <property type="component" value="Unassembled WGS sequence"/>
</dbReference>
<feature type="compositionally biased region" description="Acidic residues" evidence="2">
    <location>
        <begin position="276"/>
        <end position="286"/>
    </location>
</feature>
<keyword evidence="1" id="KW-0175">Coiled coil</keyword>
<feature type="region of interest" description="Disordered" evidence="2">
    <location>
        <begin position="1"/>
        <end position="341"/>
    </location>
</feature>
<evidence type="ECO:0000313" key="4">
    <source>
        <dbReference type="Proteomes" id="UP000073492"/>
    </source>
</evidence>
<organism evidence="3 4">
    <name type="scientific">Pseudocercospora musae</name>
    <dbReference type="NCBI Taxonomy" id="113226"/>
    <lineage>
        <taxon>Eukaryota</taxon>
        <taxon>Fungi</taxon>
        <taxon>Dikarya</taxon>
        <taxon>Ascomycota</taxon>
        <taxon>Pezizomycotina</taxon>
        <taxon>Dothideomycetes</taxon>
        <taxon>Dothideomycetidae</taxon>
        <taxon>Mycosphaerellales</taxon>
        <taxon>Mycosphaerellaceae</taxon>
        <taxon>Pseudocercospora</taxon>
    </lineage>
</organism>
<evidence type="ECO:0000256" key="2">
    <source>
        <dbReference type="SAM" id="MobiDB-lite"/>
    </source>
</evidence>